<feature type="signal peptide" evidence="1">
    <location>
        <begin position="1"/>
        <end position="21"/>
    </location>
</feature>
<feature type="chain" id="PRO_5014692716" evidence="1">
    <location>
        <begin position="22"/>
        <end position="39"/>
    </location>
</feature>
<dbReference type="AlphaFoldDB" id="A0A2N9FE57"/>
<proteinExistence type="predicted"/>
<accession>A0A2N9FE57</accession>
<name>A0A2N9FE57_FAGSY</name>
<evidence type="ECO:0000313" key="2">
    <source>
        <dbReference type="EMBL" id="SPC85064.1"/>
    </source>
</evidence>
<sequence length="39" mass="3938">MPPCVCMRCALCMAVAGYCSAAPPSVLCAGGPMVMRSSD</sequence>
<gene>
    <name evidence="2" type="ORF">FSB_LOCUS12946</name>
</gene>
<evidence type="ECO:0000256" key="1">
    <source>
        <dbReference type="SAM" id="SignalP"/>
    </source>
</evidence>
<reference evidence="2" key="1">
    <citation type="submission" date="2018-02" db="EMBL/GenBank/DDBJ databases">
        <authorList>
            <person name="Cohen D.B."/>
            <person name="Kent A.D."/>
        </authorList>
    </citation>
    <scope>NUCLEOTIDE SEQUENCE</scope>
</reference>
<dbReference type="EMBL" id="OIVN01000755">
    <property type="protein sequence ID" value="SPC85064.1"/>
    <property type="molecule type" value="Genomic_DNA"/>
</dbReference>
<keyword evidence="1" id="KW-0732">Signal</keyword>
<organism evidence="2">
    <name type="scientific">Fagus sylvatica</name>
    <name type="common">Beechnut</name>
    <dbReference type="NCBI Taxonomy" id="28930"/>
    <lineage>
        <taxon>Eukaryota</taxon>
        <taxon>Viridiplantae</taxon>
        <taxon>Streptophyta</taxon>
        <taxon>Embryophyta</taxon>
        <taxon>Tracheophyta</taxon>
        <taxon>Spermatophyta</taxon>
        <taxon>Magnoliopsida</taxon>
        <taxon>eudicotyledons</taxon>
        <taxon>Gunneridae</taxon>
        <taxon>Pentapetalae</taxon>
        <taxon>rosids</taxon>
        <taxon>fabids</taxon>
        <taxon>Fagales</taxon>
        <taxon>Fagaceae</taxon>
        <taxon>Fagus</taxon>
    </lineage>
</organism>
<protein>
    <submittedName>
        <fullName evidence="2">Uncharacterized protein</fullName>
    </submittedName>
</protein>